<keyword evidence="10" id="KW-1185">Reference proteome</keyword>
<dbReference type="Gene3D" id="3.10.170.20">
    <property type="match status" value="1"/>
</dbReference>
<dbReference type="EC" id="3.4.24.-" evidence="9"/>
<comment type="similarity">
    <text evidence="1 9">Belongs to the peptidase M8 family.</text>
</comment>
<reference evidence="11" key="1">
    <citation type="submission" date="2024-02" db="UniProtKB">
        <authorList>
            <consortium name="WormBaseParasite"/>
        </authorList>
    </citation>
    <scope>IDENTIFICATION</scope>
</reference>
<evidence type="ECO:0000256" key="3">
    <source>
        <dbReference type="ARBA" id="ARBA00022723"/>
    </source>
</evidence>
<evidence type="ECO:0000256" key="8">
    <source>
        <dbReference type="PIRSR" id="PIRSR601577-2"/>
    </source>
</evidence>
<dbReference type="InterPro" id="IPR001577">
    <property type="entry name" value="Peptidase_M8"/>
</dbReference>
<dbReference type="Pfam" id="PF01457">
    <property type="entry name" value="Peptidase_M8"/>
    <property type="match status" value="1"/>
</dbReference>
<feature type="binding site" evidence="8">
    <location>
        <position position="172"/>
    </location>
    <ligand>
        <name>Zn(2+)</name>
        <dbReference type="ChEBI" id="CHEBI:29105"/>
        <note>catalytic</note>
    </ligand>
</feature>
<name>A0AAF3J5S5_9BILA</name>
<evidence type="ECO:0000256" key="9">
    <source>
        <dbReference type="RuleBase" id="RU366077"/>
    </source>
</evidence>
<evidence type="ECO:0000256" key="4">
    <source>
        <dbReference type="ARBA" id="ARBA00022801"/>
    </source>
</evidence>
<organism evidence="10 11">
    <name type="scientific">Mesorhabditis belari</name>
    <dbReference type="NCBI Taxonomy" id="2138241"/>
    <lineage>
        <taxon>Eukaryota</taxon>
        <taxon>Metazoa</taxon>
        <taxon>Ecdysozoa</taxon>
        <taxon>Nematoda</taxon>
        <taxon>Chromadorea</taxon>
        <taxon>Rhabditida</taxon>
        <taxon>Rhabditina</taxon>
        <taxon>Rhabditomorpha</taxon>
        <taxon>Rhabditoidea</taxon>
        <taxon>Rhabditidae</taxon>
        <taxon>Mesorhabditinae</taxon>
        <taxon>Mesorhabditis</taxon>
    </lineage>
</organism>
<dbReference type="Proteomes" id="UP000887575">
    <property type="component" value="Unassembled WGS sequence"/>
</dbReference>
<evidence type="ECO:0000256" key="2">
    <source>
        <dbReference type="ARBA" id="ARBA00022670"/>
    </source>
</evidence>
<dbReference type="SUPFAM" id="SSF55486">
    <property type="entry name" value="Metalloproteases ('zincins'), catalytic domain"/>
    <property type="match status" value="1"/>
</dbReference>
<evidence type="ECO:0000313" key="10">
    <source>
        <dbReference type="Proteomes" id="UP000887575"/>
    </source>
</evidence>
<keyword evidence="3 8" id="KW-0479">Metal-binding</keyword>
<evidence type="ECO:0000256" key="1">
    <source>
        <dbReference type="ARBA" id="ARBA00005860"/>
    </source>
</evidence>
<dbReference type="GO" id="GO:0006508">
    <property type="term" value="P:proteolysis"/>
    <property type="evidence" value="ECO:0007669"/>
    <property type="project" value="UniProtKB-KW"/>
</dbReference>
<keyword evidence="6 8" id="KW-0482">Metalloprotease</keyword>
<dbReference type="GO" id="GO:0007155">
    <property type="term" value="P:cell adhesion"/>
    <property type="evidence" value="ECO:0007669"/>
    <property type="project" value="InterPro"/>
</dbReference>
<dbReference type="GO" id="GO:0016020">
    <property type="term" value="C:membrane"/>
    <property type="evidence" value="ECO:0007669"/>
    <property type="project" value="InterPro"/>
</dbReference>
<dbReference type="WBParaSite" id="MBELARI_LOCUS17975">
    <property type="protein sequence ID" value="MBELARI_LOCUS17975"/>
    <property type="gene ID" value="MBELARI_LOCUS17975"/>
</dbReference>
<protein>
    <recommendedName>
        <fullName evidence="9">Leishmanolysin-like peptidase</fullName>
        <ecNumber evidence="9">3.4.24.-</ecNumber>
    </recommendedName>
</protein>
<dbReference type="Gene3D" id="3.90.132.10">
    <property type="entry name" value="Leishmanolysin , domain 2"/>
    <property type="match status" value="1"/>
</dbReference>
<comment type="cofactor">
    <cofactor evidence="8 9">
        <name>Zn(2+)</name>
        <dbReference type="ChEBI" id="CHEBI:29105"/>
    </cofactor>
    <text evidence="8 9">Binds 1 zinc ion per subunit.</text>
</comment>
<evidence type="ECO:0000256" key="6">
    <source>
        <dbReference type="ARBA" id="ARBA00023049"/>
    </source>
</evidence>
<keyword evidence="4 9" id="KW-0378">Hydrolase</keyword>
<dbReference type="GO" id="GO:0046872">
    <property type="term" value="F:metal ion binding"/>
    <property type="evidence" value="ECO:0007669"/>
    <property type="project" value="UniProtKB-KW"/>
</dbReference>
<evidence type="ECO:0000313" key="11">
    <source>
        <dbReference type="WBParaSite" id="MBELARI_LOCUS17975"/>
    </source>
</evidence>
<evidence type="ECO:0000256" key="7">
    <source>
        <dbReference type="PIRSR" id="PIRSR601577-1"/>
    </source>
</evidence>
<proteinExistence type="inferred from homology"/>
<dbReference type="AlphaFoldDB" id="A0AAF3J5S5"/>
<accession>A0AAF3J5S5</accession>
<feature type="active site" evidence="7">
    <location>
        <position position="173"/>
    </location>
</feature>
<feature type="binding site" evidence="8">
    <location>
        <position position="176"/>
    </location>
    <ligand>
        <name>Zn(2+)</name>
        <dbReference type="ChEBI" id="CHEBI:29105"/>
        <note>catalytic</note>
    </ligand>
</feature>
<keyword evidence="2 9" id="KW-0645">Protease</keyword>
<sequence>MKVEFFYYLVFCTSSWIVSSEKLEFTALNVALLEPNGVKILQKLEKHLWSAINNLGEIIRVNASMSDEIPMKKVLDCSPQLLDQSFRIRLAREETIKIDFEDGKIGLENGKFNFLLILGQDFEKCKVDDTLLATASPCYIEGSNRPLLGLLNICPGQRRWKKFSMITDLFRHEILHSLGFGMIKEKNENKLNDESGLFLDFDKRATDFMIKSFDCDGLAGILSDDERKTHLDQKIFKTELMTAVLSNRRNFFTNISAMILEDTHLNDGLFEPIK</sequence>
<evidence type="ECO:0000256" key="5">
    <source>
        <dbReference type="ARBA" id="ARBA00022833"/>
    </source>
</evidence>
<dbReference type="GO" id="GO:0004222">
    <property type="term" value="F:metalloendopeptidase activity"/>
    <property type="evidence" value="ECO:0007669"/>
    <property type="project" value="UniProtKB-UniRule"/>
</dbReference>
<keyword evidence="5 8" id="KW-0862">Zinc</keyword>